<feature type="domain" description="Glycine transporter" evidence="9">
    <location>
        <begin position="33"/>
        <end position="104"/>
    </location>
</feature>
<keyword evidence="5 8" id="KW-1133">Transmembrane helix</keyword>
<evidence type="ECO:0000256" key="2">
    <source>
        <dbReference type="ARBA" id="ARBA00008193"/>
    </source>
</evidence>
<feature type="transmembrane region" description="Helical" evidence="8">
    <location>
        <begin position="137"/>
        <end position="161"/>
    </location>
</feature>
<keyword evidence="4 8" id="KW-0812">Transmembrane</keyword>
<comment type="caution">
    <text evidence="10">The sequence shown here is derived from an EMBL/GenBank/DDBJ whole genome shotgun (WGS) entry which is preliminary data.</text>
</comment>
<dbReference type="InterPro" id="IPR005115">
    <property type="entry name" value="Gly_transporter"/>
</dbReference>
<accession>A0A1Y3XSW5</accession>
<comment type="subcellular location">
    <subcellularLocation>
        <location evidence="1">Cell membrane</location>
        <topology evidence="1">Multi-pass membrane protein</topology>
    </subcellularLocation>
</comment>
<feature type="domain" description="Glycine transporter" evidence="9">
    <location>
        <begin position="117"/>
        <end position="190"/>
    </location>
</feature>
<evidence type="ECO:0000313" key="10">
    <source>
        <dbReference type="EMBL" id="OUN88593.1"/>
    </source>
</evidence>
<feature type="compositionally biased region" description="Basic residues" evidence="7">
    <location>
        <begin position="287"/>
        <end position="300"/>
    </location>
</feature>
<feature type="region of interest" description="Disordered" evidence="7">
    <location>
        <begin position="234"/>
        <end position="300"/>
    </location>
</feature>
<dbReference type="EMBL" id="NFIE01000011">
    <property type="protein sequence ID" value="OUN88593.1"/>
    <property type="molecule type" value="Genomic_DNA"/>
</dbReference>
<feature type="transmembrane region" description="Helical" evidence="8">
    <location>
        <begin position="89"/>
        <end position="107"/>
    </location>
</feature>
<name>A0A1Y3XSW5_9ACTN</name>
<evidence type="ECO:0000256" key="8">
    <source>
        <dbReference type="SAM" id="Phobius"/>
    </source>
</evidence>
<feature type="transmembrane region" description="Helical" evidence="8">
    <location>
        <begin position="55"/>
        <end position="77"/>
    </location>
</feature>
<feature type="transmembrane region" description="Helical" evidence="8">
    <location>
        <begin position="173"/>
        <end position="190"/>
    </location>
</feature>
<dbReference type="GO" id="GO:0005886">
    <property type="term" value="C:plasma membrane"/>
    <property type="evidence" value="ECO:0007669"/>
    <property type="project" value="UniProtKB-SubCell"/>
</dbReference>
<feature type="transmembrane region" description="Helical" evidence="8">
    <location>
        <begin position="30"/>
        <end position="48"/>
    </location>
</feature>
<evidence type="ECO:0000256" key="1">
    <source>
        <dbReference type="ARBA" id="ARBA00004651"/>
    </source>
</evidence>
<keyword evidence="3" id="KW-1003">Cell membrane</keyword>
<comment type="similarity">
    <text evidence="2">Belongs to the UPF0126 family.</text>
</comment>
<feature type="compositionally biased region" description="Basic and acidic residues" evidence="7">
    <location>
        <begin position="259"/>
        <end position="282"/>
    </location>
</feature>
<sequence length="300" mass="32100">MPEALATQLPVIAAASSAGGSLAQPATIPIGIEMFVVVVSATTGVLSARQHKLDYVGALWLALLVGLGGGLLRDIILQVGDVYILKQPLAIPVALIAATVVFVFPMIIENQNRLIAVLDIFAVGLYAVLGADKAHAYGFEPTVCIMMGFFTAVGGGMLRDICLAETPGIFQRSNFYAICAIAGAGAYILLVEALGVNSMIALVAGTAVAMVLRWASLHYNIQTPTEVNLARVVPRRRRSAEGGGAPARRGSTGRSPDALAERRERTLADIEERREQERRSEALSRIARSRRKRAQRRIDV</sequence>
<dbReference type="Pfam" id="PF03458">
    <property type="entry name" value="Gly_transporter"/>
    <property type="match status" value="2"/>
</dbReference>
<feature type="transmembrane region" description="Helical" evidence="8">
    <location>
        <begin position="114"/>
        <end position="131"/>
    </location>
</feature>
<keyword evidence="11" id="KW-1185">Reference proteome</keyword>
<dbReference type="PANTHER" id="PTHR30506:SF3">
    <property type="entry name" value="UPF0126 INNER MEMBRANE PROTEIN YADS-RELATED"/>
    <property type="match status" value="1"/>
</dbReference>
<dbReference type="OrthoDB" id="9791874at2"/>
<dbReference type="Proteomes" id="UP000195781">
    <property type="component" value="Unassembled WGS sequence"/>
</dbReference>
<evidence type="ECO:0000259" key="9">
    <source>
        <dbReference type="Pfam" id="PF03458"/>
    </source>
</evidence>
<protein>
    <recommendedName>
        <fullName evidence="9">Glycine transporter domain-containing protein</fullName>
    </recommendedName>
</protein>
<evidence type="ECO:0000256" key="7">
    <source>
        <dbReference type="SAM" id="MobiDB-lite"/>
    </source>
</evidence>
<evidence type="ECO:0000256" key="5">
    <source>
        <dbReference type="ARBA" id="ARBA00022989"/>
    </source>
</evidence>
<gene>
    <name evidence="10" type="ORF">B5G02_05930</name>
</gene>
<dbReference type="AlphaFoldDB" id="A0A1Y3XSW5"/>
<proteinExistence type="inferred from homology"/>
<reference evidence="11" key="1">
    <citation type="submission" date="2017-04" db="EMBL/GenBank/DDBJ databases">
        <title>Function of individual gut microbiota members based on whole genome sequencing of pure cultures obtained from chicken caecum.</title>
        <authorList>
            <person name="Medvecky M."/>
            <person name="Cejkova D."/>
            <person name="Polansky O."/>
            <person name="Karasova D."/>
            <person name="Kubasova T."/>
            <person name="Cizek A."/>
            <person name="Rychlik I."/>
        </authorList>
    </citation>
    <scope>NUCLEOTIDE SEQUENCE [LARGE SCALE GENOMIC DNA]</scope>
    <source>
        <strain evidence="11">An5</strain>
    </source>
</reference>
<evidence type="ECO:0000256" key="4">
    <source>
        <dbReference type="ARBA" id="ARBA00022692"/>
    </source>
</evidence>
<organism evidence="10 11">
    <name type="scientific">[Collinsella] massiliensis</name>
    <dbReference type="NCBI Taxonomy" id="1232426"/>
    <lineage>
        <taxon>Bacteria</taxon>
        <taxon>Bacillati</taxon>
        <taxon>Actinomycetota</taxon>
        <taxon>Coriobacteriia</taxon>
        <taxon>Coriobacteriales</taxon>
        <taxon>Coriobacteriaceae</taxon>
        <taxon>Enorma</taxon>
    </lineage>
</organism>
<evidence type="ECO:0000313" key="11">
    <source>
        <dbReference type="Proteomes" id="UP000195781"/>
    </source>
</evidence>
<evidence type="ECO:0000256" key="6">
    <source>
        <dbReference type="ARBA" id="ARBA00023136"/>
    </source>
</evidence>
<dbReference type="PANTHER" id="PTHR30506">
    <property type="entry name" value="INNER MEMBRANE PROTEIN"/>
    <property type="match status" value="1"/>
</dbReference>
<dbReference type="RefSeq" id="WP_019239443.1">
    <property type="nucleotide sequence ID" value="NZ_CABKRW010000065.1"/>
</dbReference>
<feature type="transmembrane region" description="Helical" evidence="8">
    <location>
        <begin position="196"/>
        <end position="215"/>
    </location>
</feature>
<keyword evidence="6 8" id="KW-0472">Membrane</keyword>
<evidence type="ECO:0000256" key="3">
    <source>
        <dbReference type="ARBA" id="ARBA00022475"/>
    </source>
</evidence>